<dbReference type="PROSITE" id="PS51257">
    <property type="entry name" value="PROKAR_LIPOPROTEIN"/>
    <property type="match status" value="1"/>
</dbReference>
<keyword evidence="9" id="KW-1185">Reference proteome</keyword>
<comment type="caution">
    <text evidence="8">The sequence shown here is derived from an EMBL/GenBank/DDBJ whole genome shotgun (WGS) entry which is preliminary data.</text>
</comment>
<feature type="domain" description="RagB/SusD" evidence="6">
    <location>
        <begin position="360"/>
        <end position="466"/>
    </location>
</feature>
<name>A0ABW5X3B7_9FLAO</name>
<dbReference type="Gene3D" id="1.25.40.390">
    <property type="match status" value="1"/>
</dbReference>
<feature type="domain" description="SusD-like N-terminal" evidence="7">
    <location>
        <begin position="114"/>
        <end position="220"/>
    </location>
</feature>
<proteinExistence type="inferred from homology"/>
<accession>A0ABW5X3B7</accession>
<reference evidence="9" key="1">
    <citation type="journal article" date="2019" name="Int. J. Syst. Evol. Microbiol.">
        <title>The Global Catalogue of Microorganisms (GCM) 10K type strain sequencing project: providing services to taxonomists for standard genome sequencing and annotation.</title>
        <authorList>
            <consortium name="The Broad Institute Genomics Platform"/>
            <consortium name="The Broad Institute Genome Sequencing Center for Infectious Disease"/>
            <person name="Wu L."/>
            <person name="Ma J."/>
        </authorList>
    </citation>
    <scope>NUCLEOTIDE SEQUENCE [LARGE SCALE GENOMIC DNA]</scope>
    <source>
        <strain evidence="9">KCTC 52925</strain>
    </source>
</reference>
<dbReference type="InterPro" id="IPR011990">
    <property type="entry name" value="TPR-like_helical_dom_sf"/>
</dbReference>
<evidence type="ECO:0000313" key="9">
    <source>
        <dbReference type="Proteomes" id="UP001597438"/>
    </source>
</evidence>
<dbReference type="Proteomes" id="UP001597438">
    <property type="component" value="Unassembled WGS sequence"/>
</dbReference>
<comment type="subcellular location">
    <subcellularLocation>
        <location evidence="1">Cell outer membrane</location>
    </subcellularLocation>
</comment>
<dbReference type="EMBL" id="JBHUOJ010000012">
    <property type="protein sequence ID" value="MFD2833070.1"/>
    <property type="molecule type" value="Genomic_DNA"/>
</dbReference>
<evidence type="ECO:0000256" key="4">
    <source>
        <dbReference type="ARBA" id="ARBA00023136"/>
    </source>
</evidence>
<dbReference type="InterPro" id="IPR012944">
    <property type="entry name" value="SusD_RagB_dom"/>
</dbReference>
<dbReference type="InterPro" id="IPR033985">
    <property type="entry name" value="SusD-like_N"/>
</dbReference>
<sequence length="508" mass="56538">MKSLIKITLLSSVLFMGIGCSEEFLEKEPSQFLTQEQVTEAATDNPDVLAGTLAGIYSLQFNSGTGGTGNHDDFGQKGYDIYGDMLSGDVALSVSSFGWYRADITEFQAPQDFTRSRNYMPWRYYYRIIRSANVVIASAGGNDAIPEVEANRYILGQAKALRAHSYFYLTQYFQNGYDPSQPILPFYDSPDDVNGEKVTAGEIYDFIESDLNSAISLLEGFNRSAKNEVNQDVAKGILAYALAAQMDRWQEVKDLTDEVINTGNYSIMTNQEVVYTDDTDDDVDNGSGGGFNSVNSPGWMWGVDLTSDSGVGLVSWWGQMDYFSYSYAGYGDYKAMDAGLYAEIADDDVRKGQFVQNPGSSNYLQPWYKFFEEQRVPRGSSQTIISDLVYMRVAEMYLLNAEAAANLGMDADAKASLRAILDMRVDDTSYLDGLSGPALVDEIYLQTRIELWGEGKSYLALKRNQGTVVRGANHLSFVGVAIPYDDERLTFEIPEEEILYNPFISTQN</sequence>
<organism evidence="8 9">
    <name type="scientific">Christiangramia antarctica</name>
    <dbReference type="NCBI Taxonomy" id="2058158"/>
    <lineage>
        <taxon>Bacteria</taxon>
        <taxon>Pseudomonadati</taxon>
        <taxon>Bacteroidota</taxon>
        <taxon>Flavobacteriia</taxon>
        <taxon>Flavobacteriales</taxon>
        <taxon>Flavobacteriaceae</taxon>
        <taxon>Christiangramia</taxon>
    </lineage>
</organism>
<dbReference type="Pfam" id="PF07980">
    <property type="entry name" value="SusD_RagB"/>
    <property type="match status" value="1"/>
</dbReference>
<evidence type="ECO:0000256" key="2">
    <source>
        <dbReference type="ARBA" id="ARBA00006275"/>
    </source>
</evidence>
<dbReference type="Pfam" id="PF14322">
    <property type="entry name" value="SusD-like_3"/>
    <property type="match status" value="1"/>
</dbReference>
<keyword evidence="4" id="KW-0472">Membrane</keyword>
<protein>
    <submittedName>
        <fullName evidence="8">RagB/SusD family nutrient uptake outer membrane protein</fullName>
    </submittedName>
</protein>
<keyword evidence="5" id="KW-0998">Cell outer membrane</keyword>
<comment type="similarity">
    <text evidence="2">Belongs to the SusD family.</text>
</comment>
<evidence type="ECO:0000256" key="5">
    <source>
        <dbReference type="ARBA" id="ARBA00023237"/>
    </source>
</evidence>
<evidence type="ECO:0000259" key="6">
    <source>
        <dbReference type="Pfam" id="PF07980"/>
    </source>
</evidence>
<gene>
    <name evidence="8" type="ORF">ACFSYS_07190</name>
</gene>
<evidence type="ECO:0000259" key="7">
    <source>
        <dbReference type="Pfam" id="PF14322"/>
    </source>
</evidence>
<dbReference type="RefSeq" id="WP_251741290.1">
    <property type="nucleotide sequence ID" value="NZ_JBHUOJ010000012.1"/>
</dbReference>
<dbReference type="SUPFAM" id="SSF48452">
    <property type="entry name" value="TPR-like"/>
    <property type="match status" value="1"/>
</dbReference>
<evidence type="ECO:0000313" key="8">
    <source>
        <dbReference type="EMBL" id="MFD2833070.1"/>
    </source>
</evidence>
<evidence type="ECO:0000256" key="3">
    <source>
        <dbReference type="ARBA" id="ARBA00022729"/>
    </source>
</evidence>
<keyword evidence="3" id="KW-0732">Signal</keyword>
<evidence type="ECO:0000256" key="1">
    <source>
        <dbReference type="ARBA" id="ARBA00004442"/>
    </source>
</evidence>